<comment type="caution">
    <text evidence="3">The sequence shown here is derived from an EMBL/GenBank/DDBJ whole genome shotgun (WGS) entry which is preliminary data.</text>
</comment>
<dbReference type="Proteomes" id="UP000186817">
    <property type="component" value="Unassembled WGS sequence"/>
</dbReference>
<keyword evidence="4" id="KW-1185">Reference proteome</keyword>
<evidence type="ECO:0000313" key="4">
    <source>
        <dbReference type="Proteomes" id="UP000186817"/>
    </source>
</evidence>
<evidence type="ECO:0000256" key="2">
    <source>
        <dbReference type="SAM" id="MobiDB-lite"/>
    </source>
</evidence>
<organism evidence="3 4">
    <name type="scientific">Symbiodinium microadriaticum</name>
    <name type="common">Dinoflagellate</name>
    <name type="synonym">Zooxanthella microadriatica</name>
    <dbReference type="NCBI Taxonomy" id="2951"/>
    <lineage>
        <taxon>Eukaryota</taxon>
        <taxon>Sar</taxon>
        <taxon>Alveolata</taxon>
        <taxon>Dinophyceae</taxon>
        <taxon>Suessiales</taxon>
        <taxon>Symbiodiniaceae</taxon>
        <taxon>Symbiodinium</taxon>
    </lineage>
</organism>
<protein>
    <submittedName>
        <fullName evidence="3">Uncharacterized protein</fullName>
    </submittedName>
</protein>
<reference evidence="3 4" key="1">
    <citation type="submission" date="2016-02" db="EMBL/GenBank/DDBJ databases">
        <title>Genome analysis of coral dinoflagellate symbionts highlights evolutionary adaptations to a symbiotic lifestyle.</title>
        <authorList>
            <person name="Aranda M."/>
            <person name="Li Y."/>
            <person name="Liew Y.J."/>
            <person name="Baumgarten S."/>
            <person name="Simakov O."/>
            <person name="Wilson M."/>
            <person name="Piel J."/>
            <person name="Ashoor H."/>
            <person name="Bougouffa S."/>
            <person name="Bajic V.B."/>
            <person name="Ryu T."/>
            <person name="Ravasi T."/>
            <person name="Bayer T."/>
            <person name="Micklem G."/>
            <person name="Kim H."/>
            <person name="Bhak J."/>
            <person name="Lajeunesse T.C."/>
            <person name="Voolstra C.R."/>
        </authorList>
    </citation>
    <scope>NUCLEOTIDE SEQUENCE [LARGE SCALE GENOMIC DNA]</scope>
    <source>
        <strain evidence="3 4">CCMP2467</strain>
    </source>
</reference>
<proteinExistence type="predicted"/>
<gene>
    <name evidence="3" type="ORF">AK812_SmicGene9664</name>
</gene>
<feature type="region of interest" description="Disordered" evidence="2">
    <location>
        <begin position="812"/>
        <end position="832"/>
    </location>
</feature>
<evidence type="ECO:0000256" key="1">
    <source>
        <dbReference type="SAM" id="Coils"/>
    </source>
</evidence>
<evidence type="ECO:0000313" key="3">
    <source>
        <dbReference type="EMBL" id="OLQ07049.1"/>
    </source>
</evidence>
<dbReference type="EMBL" id="LSRX01000148">
    <property type="protein sequence ID" value="OLQ07049.1"/>
    <property type="molecule type" value="Genomic_DNA"/>
</dbReference>
<feature type="coiled-coil region" evidence="1">
    <location>
        <begin position="740"/>
        <end position="771"/>
    </location>
</feature>
<accession>A0A1Q9EI03</accession>
<keyword evidence="1" id="KW-0175">Coiled coil</keyword>
<name>A0A1Q9EI03_SYMMI</name>
<dbReference type="OrthoDB" id="408541at2759"/>
<dbReference type="AlphaFoldDB" id="A0A1Q9EI03"/>
<sequence>MTELGEALDSGSEALEQKHDHEEALLLQRAAAVAGLPIHAELLCWGVEEHDARLQQLLVDDEEGTVVLFPSPDAVEVELAQVQKAIADLERKLHEVQHIHSIVEFDANALSAPRAAGVESLAEAEWQPYAHTELLHPVAHSSDIRFALQERDAVLAKQQEEEDKQMVRAFLRDAILDTAKAELAGTLADSGGKGEERKIRGQRLGDHAHVSSGATALASLRNHLEGVVEHLEVDGWGRARGERIKPALLKQRFAEATNTVDEPLLEAAEQGFEKRREALEAQALRLRDVVDVLRNSVDQRQAAFHELDAVNRGQYQRDVDTCVGPAAATQVPKAFWKALNPGPDPREEIKAIGVAGVRTWDMAARGPRPEPREAEAHVDRLQKFLLAVEQDPARFRMNIEVARSEVSPILDLRPGTGEVRGTVRHQLEKQRLQLDVRAVQNMLPDLLGRFGLFNSDMTVTRHASLEEGMKEARDVLSLSGVQKSQHLRRQVVDWGQGFDKSTFSAVLFTGRLEAWNLTTKLELLKDLESEAQLWHQRKLAALKKLLQELWGSRERGTGQTENGATAVAEVFFTLKTGINKRRPSRALLLQRHLSSWHEHRLQLVQRRSDVEQGFASAGARCVAQLGEAAQGLVQRCLEALPLPAPSVEPQGPSDTLQRWEQLVCVLSRLRQAEMPVADRFKDISAALSGLPATAETCALEHAVLAAGVIDAELQRICGLVESRKPGQLMPQQSWAAPAQGRDASEAAKTLQEELEKLESQAQEREEVLKARVSMAPEVKIISLAGPGKPSVADRAVPRWSVTAHAEVMYKAASNPIVEPHPSRPHREHKEAP</sequence>